<dbReference type="PANTHER" id="PTHR32294:SF0">
    <property type="entry name" value="DNA POLYMERASE III SUBUNIT ALPHA"/>
    <property type="match status" value="1"/>
</dbReference>
<accession>A0A831VWV4</accession>
<reference evidence="2" key="1">
    <citation type="journal article" date="2020" name="mSystems">
        <title>Genome- and Community-Level Interaction Insights into Carbon Utilization and Element Cycling Functions of Hydrothermarchaeota in Hydrothermal Sediment.</title>
        <authorList>
            <person name="Zhou Z."/>
            <person name="Liu Y."/>
            <person name="Xu W."/>
            <person name="Pan J."/>
            <person name="Luo Z.H."/>
            <person name="Li M."/>
        </authorList>
    </citation>
    <scope>NUCLEOTIDE SEQUENCE [LARGE SCALE GENOMIC DNA]</scope>
    <source>
        <strain evidence="2">HyVt-345</strain>
    </source>
</reference>
<protein>
    <recommendedName>
        <fullName evidence="1">Bacterial DNA polymerase III alpha subunit NTPase domain-containing protein</fullName>
    </recommendedName>
</protein>
<dbReference type="EMBL" id="DRGL01000067">
    <property type="protein sequence ID" value="HEA22819.1"/>
    <property type="molecule type" value="Genomic_DNA"/>
</dbReference>
<name>A0A831VWV4_9FLAO</name>
<proteinExistence type="predicted"/>
<dbReference type="GO" id="GO:0006260">
    <property type="term" value="P:DNA replication"/>
    <property type="evidence" value="ECO:0007669"/>
    <property type="project" value="InterPro"/>
</dbReference>
<evidence type="ECO:0000259" key="1">
    <source>
        <dbReference type="Pfam" id="PF07733"/>
    </source>
</evidence>
<dbReference type="AlphaFoldDB" id="A0A831VWV4"/>
<gene>
    <name evidence="2" type="ORF">ENH87_18145</name>
</gene>
<dbReference type="GO" id="GO:0008408">
    <property type="term" value="F:3'-5' exonuclease activity"/>
    <property type="evidence" value="ECO:0007669"/>
    <property type="project" value="InterPro"/>
</dbReference>
<dbReference type="PANTHER" id="PTHR32294">
    <property type="entry name" value="DNA POLYMERASE III SUBUNIT ALPHA"/>
    <property type="match status" value="1"/>
</dbReference>
<feature type="domain" description="Bacterial DNA polymerase III alpha subunit NTPase" evidence="1">
    <location>
        <begin position="3"/>
        <end position="57"/>
    </location>
</feature>
<evidence type="ECO:0000313" key="2">
    <source>
        <dbReference type="EMBL" id="HEA22819.1"/>
    </source>
</evidence>
<sequence>MNVGRGSGVNSVISYSLSITDIWAIGLNLYFEQFLNENRKSSPDFDLDRSSRERYLVLC</sequence>
<dbReference type="Pfam" id="PF07733">
    <property type="entry name" value="DNA_pol3_alpha"/>
    <property type="match status" value="1"/>
</dbReference>
<dbReference type="InterPro" id="IPR004805">
    <property type="entry name" value="DnaE2/DnaE/PolC"/>
</dbReference>
<organism evidence="2">
    <name type="scientific">Pricia antarctica</name>
    <dbReference type="NCBI Taxonomy" id="641691"/>
    <lineage>
        <taxon>Bacteria</taxon>
        <taxon>Pseudomonadati</taxon>
        <taxon>Bacteroidota</taxon>
        <taxon>Flavobacteriia</taxon>
        <taxon>Flavobacteriales</taxon>
        <taxon>Flavobacteriaceae</taxon>
        <taxon>Pricia</taxon>
    </lineage>
</organism>
<dbReference type="Proteomes" id="UP000886191">
    <property type="component" value="Unassembled WGS sequence"/>
</dbReference>
<dbReference type="InterPro" id="IPR011708">
    <property type="entry name" value="DNA_pol3_alpha_NTPase_dom"/>
</dbReference>
<comment type="caution">
    <text evidence="2">The sequence shown here is derived from an EMBL/GenBank/DDBJ whole genome shotgun (WGS) entry which is preliminary data.</text>
</comment>